<dbReference type="Proteomes" id="UP000217154">
    <property type="component" value="Chromosome"/>
</dbReference>
<dbReference type="RefSeq" id="WP_095743015.1">
    <property type="nucleotide sequence ID" value="NZ_CP023284.1"/>
</dbReference>
<proteinExistence type="predicted"/>
<evidence type="ECO:0008006" key="4">
    <source>
        <dbReference type="Google" id="ProtNLM"/>
    </source>
</evidence>
<organism evidence="2 3">
    <name type="scientific">Variovorax boronicumulans</name>
    <dbReference type="NCBI Taxonomy" id="436515"/>
    <lineage>
        <taxon>Bacteria</taxon>
        <taxon>Pseudomonadati</taxon>
        <taxon>Pseudomonadota</taxon>
        <taxon>Betaproteobacteria</taxon>
        <taxon>Burkholderiales</taxon>
        <taxon>Comamonadaceae</taxon>
        <taxon>Variovorax</taxon>
    </lineage>
</organism>
<dbReference type="EMBL" id="CP023284">
    <property type="protein sequence ID" value="ATA51795.1"/>
    <property type="molecule type" value="Genomic_DNA"/>
</dbReference>
<name>A0A250DBP0_9BURK</name>
<gene>
    <name evidence="2" type="ORF">CKY39_00030</name>
</gene>
<protein>
    <recommendedName>
        <fullName evidence="4">Carboxypeptidase regulatory-like domain-containing protein</fullName>
    </recommendedName>
</protein>
<sequence length="170" mass="17736">MSLSTNPLFLFSHARPVAAAAGAALLVLLGGALSAQPAQAAMNPPIHMTHGVEYMSGGIGQDEAQLMETVSPRWPASFEFAIKDGRRADFAAGVHVTVRDSHGTALLDNVVSGGPFMVARLEPGRYEVEARIGGQTLKQTLLVSPGAPAKALFEWPAGTDMASAGTRTVQ</sequence>
<feature type="chain" id="PRO_5013077824" description="Carboxypeptidase regulatory-like domain-containing protein" evidence="1">
    <location>
        <begin position="41"/>
        <end position="170"/>
    </location>
</feature>
<evidence type="ECO:0000256" key="1">
    <source>
        <dbReference type="SAM" id="SignalP"/>
    </source>
</evidence>
<reference evidence="2 3" key="1">
    <citation type="submission" date="2017-09" db="EMBL/GenBank/DDBJ databases">
        <title>The diverse metabolic capabilities of V. boronicumulans make it an excellent choice for continued studies on novel biodegradation.</title>
        <authorList>
            <person name="Sun S."/>
        </authorList>
    </citation>
    <scope>NUCLEOTIDE SEQUENCE [LARGE SCALE GENOMIC DNA]</scope>
    <source>
        <strain evidence="2 3">J1</strain>
    </source>
</reference>
<evidence type="ECO:0000313" key="3">
    <source>
        <dbReference type="Proteomes" id="UP000217154"/>
    </source>
</evidence>
<evidence type="ECO:0000313" key="2">
    <source>
        <dbReference type="EMBL" id="ATA51795.1"/>
    </source>
</evidence>
<dbReference type="KEGG" id="vbo:CKY39_00030"/>
<keyword evidence="1" id="KW-0732">Signal</keyword>
<accession>A0A250DBP0</accession>
<feature type="signal peptide" evidence="1">
    <location>
        <begin position="1"/>
        <end position="40"/>
    </location>
</feature>
<dbReference type="AlphaFoldDB" id="A0A250DBP0"/>